<dbReference type="Proteomes" id="UP001042704">
    <property type="component" value="Chromosome"/>
</dbReference>
<dbReference type="PANTHER" id="PTHR30535">
    <property type="entry name" value="VITAMIN B12-BINDING PROTEIN"/>
    <property type="match status" value="1"/>
</dbReference>
<dbReference type="InterPro" id="IPR002491">
    <property type="entry name" value="ABC_transptr_periplasmic_BD"/>
</dbReference>
<evidence type="ECO:0000313" key="4">
    <source>
        <dbReference type="EMBL" id="QSZ68389.1"/>
    </source>
</evidence>
<keyword evidence="5" id="KW-1185">Reference proteome</keyword>
<gene>
    <name evidence="4" type="ORF">RJ40_06165</name>
</gene>
<sequence length="628" mass="66700">MQHSLEYLKTCQQPDGGFAEPGRETNPGTSWFTMMAIVAAGQDPHTWTVNGTSAVDYWAHPGEDLKTEGTAELGRMVTLITAVGGDPHDFGGEDYLADLKARMKPTGQFGDFVYTSYWGIFGLAAAGEDTAKPLAWLKEQQNEDGGFGWMPGAESDCDDTAASLMAMIAAGEPRDSPPVKKALGYLKNAQMDDGGFNYGGSSSSNAASAAWAVQAIAAAGQNPSTWVKDNKNVVTYLTYLQQSDGSFKWTAQVTDNPCRMTAAAIQALLGRPYPILPGQSAPALSGQTAEAENTPAAATPVVAATSAPATGGPWEPVTVTDDFGEKVTITKEPLRIVSLSPANTEILFALDLGDRVVGVTDFCNYPEEATEKPKVGGFSTVNIERVVAAKPDLIFAALGNTEEVVDHLRKLGLTVVSLNPDSVQGTLKDIKLVGKATGKEAEAETLVTSMQTRIDAVETKVAGATERPTVMHAVWYDPIWVSGNGTFQDELIEIAGGENAFPDVEGWQIITLEKVLTNDPEVILVNSGTGMGGAENDLIYRYFAEEPRFQKLQAVKEDRLSIVPSDIIDRGGPRIVDAIEAVAADIHPELFGTEEETSAPSGAQSPGFGLLPAIAGLLGACLLLRRAR</sequence>
<dbReference type="PROSITE" id="PS50983">
    <property type="entry name" value="FE_B12_PBP"/>
    <property type="match status" value="1"/>
</dbReference>
<feature type="domain" description="Fe/B12 periplasmic-binding" evidence="3">
    <location>
        <begin position="335"/>
        <end position="590"/>
    </location>
</feature>
<dbReference type="Gene3D" id="1.50.10.20">
    <property type="match status" value="1"/>
</dbReference>
<dbReference type="NCBIfam" id="NF038402">
    <property type="entry name" value="TroA_like"/>
    <property type="match status" value="1"/>
</dbReference>
<proteinExistence type="predicted"/>
<dbReference type="CDD" id="cd00688">
    <property type="entry name" value="ISOPREN_C2_like"/>
    <property type="match status" value="1"/>
</dbReference>
<keyword evidence="2" id="KW-0677">Repeat</keyword>
<dbReference type="EMBL" id="CP036172">
    <property type="protein sequence ID" value="QSZ68389.1"/>
    <property type="molecule type" value="Genomic_DNA"/>
</dbReference>
<dbReference type="SUPFAM" id="SSF48239">
    <property type="entry name" value="Terpenoid cyclases/Protein prenyltransferases"/>
    <property type="match status" value="2"/>
</dbReference>
<dbReference type="CDD" id="cd01143">
    <property type="entry name" value="YvrC"/>
    <property type="match status" value="1"/>
</dbReference>
<evidence type="ECO:0000256" key="2">
    <source>
        <dbReference type="ARBA" id="ARBA00022737"/>
    </source>
</evidence>
<dbReference type="AlphaFoldDB" id="A0A8A3S9D6"/>
<dbReference type="InterPro" id="IPR050902">
    <property type="entry name" value="ABC_Transporter_SBP"/>
</dbReference>
<dbReference type="InterPro" id="IPR032696">
    <property type="entry name" value="SQ_cyclase_C"/>
</dbReference>
<organism evidence="4 5">
    <name type="scientific">Methanofollis aquaemaris</name>
    <dbReference type="NCBI Taxonomy" id="126734"/>
    <lineage>
        <taxon>Archaea</taxon>
        <taxon>Methanobacteriati</taxon>
        <taxon>Methanobacteriota</taxon>
        <taxon>Stenosarchaea group</taxon>
        <taxon>Methanomicrobia</taxon>
        <taxon>Methanomicrobiales</taxon>
        <taxon>Methanomicrobiaceae</taxon>
        <taxon>Methanofollis</taxon>
    </lineage>
</organism>
<evidence type="ECO:0000313" key="5">
    <source>
        <dbReference type="Proteomes" id="UP001042704"/>
    </source>
</evidence>
<dbReference type="KEGG" id="maqe:RJ40_06165"/>
<dbReference type="Gene3D" id="3.40.50.1980">
    <property type="entry name" value="Nitrogenase molybdenum iron protein domain"/>
    <property type="match status" value="2"/>
</dbReference>
<reference evidence="4" key="2">
    <citation type="submission" date="2019-02" db="EMBL/GenBank/DDBJ databases">
        <authorList>
            <person name="Chen S.-C."/>
            <person name="Chien H.-H."/>
            <person name="Lai M.-C."/>
        </authorList>
    </citation>
    <scope>NUCLEOTIDE SEQUENCE</scope>
    <source>
        <strain evidence="4">N2F9704</strain>
    </source>
</reference>
<dbReference type="Pfam" id="PF01497">
    <property type="entry name" value="Peripla_BP_2"/>
    <property type="match status" value="1"/>
</dbReference>
<evidence type="ECO:0000256" key="1">
    <source>
        <dbReference type="ARBA" id="ARBA00022729"/>
    </source>
</evidence>
<dbReference type="PANTHER" id="PTHR30535:SF34">
    <property type="entry name" value="MOLYBDATE-BINDING PROTEIN MOLA"/>
    <property type="match status" value="1"/>
</dbReference>
<protein>
    <submittedName>
        <fullName evidence="4">ABC transporter substrate-binding protein</fullName>
    </submittedName>
</protein>
<evidence type="ECO:0000259" key="3">
    <source>
        <dbReference type="PROSITE" id="PS50983"/>
    </source>
</evidence>
<name>A0A8A3S9D6_9EURY</name>
<reference evidence="4" key="1">
    <citation type="journal article" date="2001" name="Int. J. Syst. Evol. Microbiol.">
        <title>Methanofollis aquaemaris sp. nov., a methanogen isolated from an aquaculture fish pond.</title>
        <authorList>
            <person name="Lai M.C."/>
            <person name="Chen S.C."/>
        </authorList>
    </citation>
    <scope>NUCLEOTIDE SEQUENCE</scope>
    <source>
        <strain evidence="4">N2F9704</strain>
    </source>
</reference>
<accession>A0A8A3S9D6</accession>
<dbReference type="InterPro" id="IPR001330">
    <property type="entry name" value="Prenyltrans"/>
</dbReference>
<dbReference type="InterPro" id="IPR054828">
    <property type="entry name" value="Vit_B12_bind_prot"/>
</dbReference>
<keyword evidence="1" id="KW-0732">Signal</keyword>
<dbReference type="GO" id="GO:0003824">
    <property type="term" value="F:catalytic activity"/>
    <property type="evidence" value="ECO:0007669"/>
    <property type="project" value="InterPro"/>
</dbReference>
<dbReference type="Pfam" id="PF13243">
    <property type="entry name" value="SQHop_cyclase_C"/>
    <property type="match status" value="1"/>
</dbReference>
<dbReference type="Pfam" id="PF00432">
    <property type="entry name" value="Prenyltrans"/>
    <property type="match status" value="1"/>
</dbReference>
<dbReference type="InterPro" id="IPR008930">
    <property type="entry name" value="Terpenoid_cyclase/PrenylTrfase"/>
</dbReference>
<dbReference type="SUPFAM" id="SSF53807">
    <property type="entry name" value="Helical backbone' metal receptor"/>
    <property type="match status" value="1"/>
</dbReference>